<comment type="caution">
    <text evidence="3">The sequence shown here is derived from an EMBL/GenBank/DDBJ whole genome shotgun (WGS) entry which is preliminary data.</text>
</comment>
<dbReference type="PANTHER" id="PTHR24637">
    <property type="entry name" value="COLLAGEN"/>
    <property type="match status" value="1"/>
</dbReference>
<reference evidence="3" key="1">
    <citation type="journal article" date="2023" name="Front. Mar. Sci.">
        <title>A new Merluccius polli reference genome to investigate the effects of global change in West African waters.</title>
        <authorList>
            <person name="Mateo J.L."/>
            <person name="Blanco-Fernandez C."/>
            <person name="Garcia-Vazquez E."/>
            <person name="Machado-Schiaffino G."/>
        </authorList>
    </citation>
    <scope>NUCLEOTIDE SEQUENCE</scope>
    <source>
        <strain evidence="3">C29</strain>
        <tissue evidence="3">Fin</tissue>
    </source>
</reference>
<feature type="region of interest" description="Disordered" evidence="1">
    <location>
        <begin position="204"/>
        <end position="326"/>
    </location>
</feature>
<feature type="region of interest" description="Disordered" evidence="1">
    <location>
        <begin position="343"/>
        <end position="367"/>
    </location>
</feature>
<feature type="transmembrane region" description="Helical" evidence="2">
    <location>
        <begin position="77"/>
        <end position="97"/>
    </location>
</feature>
<protein>
    <submittedName>
        <fullName evidence="3">Collagen alpha-4(VI) chain</fullName>
    </submittedName>
</protein>
<evidence type="ECO:0000313" key="4">
    <source>
        <dbReference type="Proteomes" id="UP001174136"/>
    </source>
</evidence>
<keyword evidence="3" id="KW-0176">Collagen</keyword>
<keyword evidence="4" id="KW-1185">Reference proteome</keyword>
<dbReference type="AlphaFoldDB" id="A0AA47P5A1"/>
<dbReference type="EMBL" id="JAOPHQ010002342">
    <property type="protein sequence ID" value="KAK0147172.1"/>
    <property type="molecule type" value="Genomic_DNA"/>
</dbReference>
<evidence type="ECO:0000256" key="2">
    <source>
        <dbReference type="SAM" id="Phobius"/>
    </source>
</evidence>
<sequence>MAKSMERIWMCLSSYTAQPKHSVYTHGRAWGEKTGSRIPVSHRCLVEEVNGHKEPRSRAVNKILRSRTWVLRNKDTVVVEVVVVVVVVEVVVVTVAWHNSAVFLRCLSMLAGSRHIQAAAMPPLPAPLFLVVLQLVVLSCVHCGAFYGHKQHPQHHQPMQHIQHMGIGKEGFPQQQFHGKEIPYMQYPHYRKEIPQMPMHMGKEIARKGGGYNGRQDKGQTIPSGAEGMPQGELGLAGPPGPEGPIGPPGPPGNGQPGPAGLPGPLGPPGTPGVGKPGLPGLPGKPCGNGEQGPQGEMGPSGSEGPIGQQGPQGLPGPPGDFQASQVPKVNLDTKACRGCQDYQDSKGTKGWVSQDNQDTKGSLDPEGPLVQLVYLASGNQVRTDCQDHTGHWGNLELLGKKDKLDHPEWGGNLAHQVYLDRGNRARTACLDSQEHQGRKVIQDPQVYLGSQDCLVLVNQAFKDPRVIREVLDLREIKVMEDCPVYLDLLGQMGSLARQVRLDLQAGVELLVPKETKEKWDLRGLMESREILACKDFLVRMVNQQSSASQDQEVHQEPLDQKEKMGTKVYPGPLVLQGYQVQRDKVGPLVKLGPKVQKEFQAWTVQQDLLDHLVFVVQKETVALPVGLALQVWGLQDLQGRTVPWDRPDNRVSLVFPDLQAHLEQPTFLLI</sequence>
<evidence type="ECO:0000256" key="1">
    <source>
        <dbReference type="SAM" id="MobiDB-lite"/>
    </source>
</evidence>
<keyword evidence="2" id="KW-0472">Membrane</keyword>
<accession>A0AA47P5A1</accession>
<dbReference type="PANTHER" id="PTHR24637:SF377">
    <property type="entry name" value="COLLAGEN TYPE IX ALPHA 1 CHAIN"/>
    <property type="match status" value="1"/>
</dbReference>
<keyword evidence="2" id="KW-1133">Transmembrane helix</keyword>
<feature type="compositionally biased region" description="Pro residues" evidence="1">
    <location>
        <begin position="239"/>
        <end position="271"/>
    </location>
</feature>
<evidence type="ECO:0000313" key="3">
    <source>
        <dbReference type="EMBL" id="KAK0147172.1"/>
    </source>
</evidence>
<proteinExistence type="predicted"/>
<dbReference type="Proteomes" id="UP001174136">
    <property type="component" value="Unassembled WGS sequence"/>
</dbReference>
<feature type="compositionally biased region" description="Low complexity" evidence="1">
    <location>
        <begin position="300"/>
        <end position="313"/>
    </location>
</feature>
<dbReference type="GO" id="GO:0005581">
    <property type="term" value="C:collagen trimer"/>
    <property type="evidence" value="ECO:0007669"/>
    <property type="project" value="UniProtKB-KW"/>
</dbReference>
<keyword evidence="2" id="KW-0812">Transmembrane</keyword>
<name>A0AA47P5A1_MERPO</name>
<organism evidence="3 4">
    <name type="scientific">Merluccius polli</name>
    <name type="common">Benguela hake</name>
    <name type="synonym">Merluccius cadenati</name>
    <dbReference type="NCBI Taxonomy" id="89951"/>
    <lineage>
        <taxon>Eukaryota</taxon>
        <taxon>Metazoa</taxon>
        <taxon>Chordata</taxon>
        <taxon>Craniata</taxon>
        <taxon>Vertebrata</taxon>
        <taxon>Euteleostomi</taxon>
        <taxon>Actinopterygii</taxon>
        <taxon>Neopterygii</taxon>
        <taxon>Teleostei</taxon>
        <taxon>Neoteleostei</taxon>
        <taxon>Acanthomorphata</taxon>
        <taxon>Zeiogadaria</taxon>
        <taxon>Gadariae</taxon>
        <taxon>Gadiformes</taxon>
        <taxon>Gadoidei</taxon>
        <taxon>Merlucciidae</taxon>
        <taxon>Merluccius</taxon>
    </lineage>
</organism>
<feature type="compositionally biased region" description="Low complexity" evidence="1">
    <location>
        <begin position="279"/>
        <end position="289"/>
    </location>
</feature>
<gene>
    <name evidence="3" type="primary">Col6a4</name>
    <name evidence="3" type="ORF">N1851_013488</name>
</gene>